<dbReference type="InterPro" id="IPR012973">
    <property type="entry name" value="NOG_C"/>
</dbReference>
<feature type="domain" description="OBG-type G" evidence="8">
    <location>
        <begin position="167"/>
        <end position="339"/>
    </location>
</feature>
<dbReference type="InterPro" id="IPR006073">
    <property type="entry name" value="GTP-bd"/>
</dbReference>
<sequence length="698" mass="76708">MYDFKAVKPVAKAHELIDTVLSRVMRKSATQIHPQFHITRVREFYMTKVRLAQTFWEEKLGQIVTDFPRLDDIHPFYADLINVLYDRDHYKLALGQVNGAKNIITAIGKDYVRALKYGDTAFRCKHIKRAALGRMCTVVRKHKAALEYLEEVRKHLARLPAINPNTRTLLVCGFPNVGKSSFMNKVTNADVDVQPYAFTTKSLFVGHCDYRYVPWQVIDTPGILDKPLEARNTIEMQSITALAHLQAAILFFLDISETCGHSIQAQCDLFDSIKPLFARKPLTIVCTKTDLQPMSTLDDASKALIAATAKDAGASITSLSNVTEEGVMVVRNEACDQLLASRTDAKKAGSRLAEVSHRLVVTMPKPRDTRARPSHIPASVARARAADAAGEDLPMDADEAAAAAAAASSHSAAGPAAAASSRTEGIRKLEVDLEREQGGVGVYSADMSKNYLLDEEDWKRDVMPEIMDGRNVVDYVDPEILTRLEALEAEEAALEARYSREAAAASALEAAKTPLERAEAIAEARLAKAVRGQRAVRSMQSRLRQATNSAVMPKTVRGRAMTRPGLAAHLETLGMDASGAAAVAKAAPVRRQGKRGRSTDRRPEDGEGADGSDVEMDEGVERAKRRRSKSVMKGVAAPQEGEGFRDLEMKSRAIKSSRRAQKKMQSEGRKGEGDRFIGTKMPKHLFSGKRGIGTTDWR</sequence>
<dbReference type="Proteomes" id="UP000323011">
    <property type="component" value="Unassembled WGS sequence"/>
</dbReference>
<evidence type="ECO:0000256" key="2">
    <source>
        <dbReference type="ARBA" id="ARBA00022517"/>
    </source>
</evidence>
<dbReference type="InterPro" id="IPR024926">
    <property type="entry name" value="NOG1"/>
</dbReference>
<feature type="region of interest" description="Disordered" evidence="7">
    <location>
        <begin position="583"/>
        <end position="698"/>
    </location>
</feature>
<keyword evidence="4" id="KW-0342">GTP-binding</keyword>
<dbReference type="Gene3D" id="3.40.50.300">
    <property type="entry name" value="P-loop containing nucleotide triphosphate hydrolases"/>
    <property type="match status" value="1"/>
</dbReference>
<dbReference type="Gene3D" id="1.20.120.1190">
    <property type="match status" value="1"/>
</dbReference>
<comment type="subcellular location">
    <subcellularLocation>
        <location evidence="1 6">Nucleus</location>
        <location evidence="1 6">Nucleolus</location>
    </subcellularLocation>
</comment>
<dbReference type="OMA" id="EWKNDVM"/>
<evidence type="ECO:0000256" key="3">
    <source>
        <dbReference type="ARBA" id="ARBA00022741"/>
    </source>
</evidence>
<dbReference type="Pfam" id="PF08155">
    <property type="entry name" value="NOGCT"/>
    <property type="match status" value="1"/>
</dbReference>
<feature type="compositionally biased region" description="Basic residues" evidence="7">
    <location>
        <begin position="652"/>
        <end position="662"/>
    </location>
</feature>
<evidence type="ECO:0000313" key="13">
    <source>
        <dbReference type="Proteomes" id="UP000322899"/>
    </source>
</evidence>
<evidence type="ECO:0000256" key="5">
    <source>
        <dbReference type="ARBA" id="ARBA00023242"/>
    </source>
</evidence>
<dbReference type="PRINTS" id="PR00326">
    <property type="entry name" value="GTP1OBG"/>
</dbReference>
<dbReference type="Pfam" id="PF06858">
    <property type="entry name" value="NOG1"/>
    <property type="match status" value="1"/>
</dbReference>
<evidence type="ECO:0000313" key="15">
    <source>
        <dbReference type="Proteomes" id="UP000324907"/>
    </source>
</evidence>
<evidence type="ECO:0000256" key="1">
    <source>
        <dbReference type="ARBA" id="ARBA00004604"/>
    </source>
</evidence>
<reference evidence="13 14" key="1">
    <citation type="submission" date="2019-07" db="EMBL/GenBank/DDBJ databases">
        <title>Genomes of Cafeteria roenbergensis.</title>
        <authorList>
            <person name="Fischer M.G."/>
            <person name="Hackl T."/>
            <person name="Roman M."/>
        </authorList>
    </citation>
    <scope>NUCLEOTIDE SEQUENCE [LARGE SCALE GENOMIC DNA]</scope>
    <source>
        <strain evidence="9 14">BVI</strain>
        <strain evidence="10 16">Cflag</strain>
        <strain evidence="12 13">E4-10P</strain>
        <strain evidence="11 15">RCC970-E3</strain>
    </source>
</reference>
<dbReference type="SUPFAM" id="SSF52540">
    <property type="entry name" value="P-loop containing nucleoside triphosphate hydrolases"/>
    <property type="match status" value="1"/>
</dbReference>
<dbReference type="PROSITE" id="PS51710">
    <property type="entry name" value="G_OBG"/>
    <property type="match status" value="1"/>
</dbReference>
<dbReference type="EMBL" id="VLTM01000009">
    <property type="protein sequence ID" value="KAA0166205.1"/>
    <property type="molecule type" value="Genomic_DNA"/>
</dbReference>
<accession>A0A5A8E5D7</accession>
<name>A0A5A8E5D7_CAFRO</name>
<evidence type="ECO:0000256" key="6">
    <source>
        <dbReference type="PIRNR" id="PIRNR038919"/>
    </source>
</evidence>
<keyword evidence="14" id="KW-1185">Reference proteome</keyword>
<keyword evidence="2 6" id="KW-0690">Ribosome biogenesis</keyword>
<evidence type="ECO:0000313" key="11">
    <source>
        <dbReference type="EMBL" id="KAA0169589.1"/>
    </source>
</evidence>
<evidence type="ECO:0000313" key="10">
    <source>
        <dbReference type="EMBL" id="KAA0166205.1"/>
    </source>
</evidence>
<dbReference type="GO" id="GO:0005730">
    <property type="term" value="C:nucleolus"/>
    <property type="evidence" value="ECO:0007669"/>
    <property type="project" value="UniProtKB-SubCell"/>
</dbReference>
<dbReference type="InterPro" id="IPR027417">
    <property type="entry name" value="P-loop_NTPase"/>
</dbReference>
<keyword evidence="5 6" id="KW-0539">Nucleus</keyword>
<feature type="compositionally biased region" description="Acidic residues" evidence="7">
    <location>
        <begin position="606"/>
        <end position="618"/>
    </location>
</feature>
<gene>
    <name evidence="12" type="ORF">FNF27_05483</name>
    <name evidence="11" type="ORF">FNF28_02033</name>
    <name evidence="9" type="ORF">FNF29_08123</name>
    <name evidence="10" type="ORF">FNF31_01431</name>
</gene>
<dbReference type="Pfam" id="PF17835">
    <property type="entry name" value="NOG1_N"/>
    <property type="match status" value="1"/>
</dbReference>
<dbReference type="InterPro" id="IPR041623">
    <property type="entry name" value="NOG1_N"/>
</dbReference>
<dbReference type="EMBL" id="VLTN01000092">
    <property type="protein sequence ID" value="KAA0146308.1"/>
    <property type="molecule type" value="Genomic_DNA"/>
</dbReference>
<evidence type="ECO:0000256" key="7">
    <source>
        <dbReference type="SAM" id="MobiDB-lite"/>
    </source>
</evidence>
<proteinExistence type="inferred from homology"/>
<keyword evidence="3" id="KW-0547">Nucleotide-binding</keyword>
<dbReference type="GO" id="GO:0042254">
    <property type="term" value="P:ribosome biogenesis"/>
    <property type="evidence" value="ECO:0007669"/>
    <property type="project" value="UniProtKB-KW"/>
</dbReference>
<dbReference type="InterPro" id="IPR031167">
    <property type="entry name" value="G_OBG"/>
</dbReference>
<feature type="compositionally biased region" description="Basic and acidic residues" evidence="7">
    <location>
        <begin position="664"/>
        <end position="677"/>
    </location>
</feature>
<dbReference type="EMBL" id="VLTL01000021">
    <property type="protein sequence ID" value="KAA0169589.1"/>
    <property type="molecule type" value="Genomic_DNA"/>
</dbReference>
<dbReference type="Proteomes" id="UP000325113">
    <property type="component" value="Unassembled WGS sequence"/>
</dbReference>
<dbReference type="Pfam" id="PF02421">
    <property type="entry name" value="FeoB_N"/>
    <property type="match status" value="1"/>
</dbReference>
<dbReference type="PIRSF" id="PIRSF038919">
    <property type="entry name" value="NOG1"/>
    <property type="match status" value="1"/>
</dbReference>
<organism evidence="12 13">
    <name type="scientific">Cafeteria roenbergensis</name>
    <name type="common">Marine flagellate</name>
    <dbReference type="NCBI Taxonomy" id="33653"/>
    <lineage>
        <taxon>Eukaryota</taxon>
        <taxon>Sar</taxon>
        <taxon>Stramenopiles</taxon>
        <taxon>Bigyra</taxon>
        <taxon>Opalozoa</taxon>
        <taxon>Bicosoecida</taxon>
        <taxon>Cafeteriaceae</taxon>
        <taxon>Cafeteria</taxon>
    </lineage>
</organism>
<dbReference type="GO" id="GO:0005525">
    <property type="term" value="F:GTP binding"/>
    <property type="evidence" value="ECO:0007669"/>
    <property type="project" value="UniProtKB-KW"/>
</dbReference>
<feature type="compositionally biased region" description="Basic and acidic residues" evidence="7">
    <location>
        <begin position="642"/>
        <end position="651"/>
    </location>
</feature>
<comment type="function">
    <text evidence="6">Involved in the biogenesis of the 60S ribosomal subunit.</text>
</comment>
<evidence type="ECO:0000313" key="12">
    <source>
        <dbReference type="EMBL" id="KAA0172992.1"/>
    </source>
</evidence>
<evidence type="ECO:0000259" key="8">
    <source>
        <dbReference type="PROSITE" id="PS51710"/>
    </source>
</evidence>
<protein>
    <recommendedName>
        <fullName evidence="6">Nucleolar GTP-binding protein 1</fullName>
    </recommendedName>
</protein>
<dbReference type="InterPro" id="IPR010674">
    <property type="entry name" value="NOG1_Rossman_fold_dom"/>
</dbReference>
<comment type="caution">
    <text evidence="12">The sequence shown here is derived from an EMBL/GenBank/DDBJ whole genome shotgun (WGS) entry which is preliminary data.</text>
</comment>
<comment type="similarity">
    <text evidence="6">Belongs to the TRAFAC class OBG-HflX-like GTPase superfamily. OBG GTPase family. NOG subfamily.</text>
</comment>
<dbReference type="PANTHER" id="PTHR45759">
    <property type="entry name" value="NUCLEOLAR GTP-BINDING PROTEIN 1"/>
    <property type="match status" value="1"/>
</dbReference>
<dbReference type="Proteomes" id="UP000322899">
    <property type="component" value="Unassembled WGS sequence"/>
</dbReference>
<evidence type="ECO:0000313" key="16">
    <source>
        <dbReference type="Proteomes" id="UP000325113"/>
    </source>
</evidence>
<evidence type="ECO:0000313" key="14">
    <source>
        <dbReference type="Proteomes" id="UP000323011"/>
    </source>
</evidence>
<dbReference type="OrthoDB" id="415015at2759"/>
<evidence type="ECO:0000313" key="9">
    <source>
        <dbReference type="EMBL" id="KAA0146308.1"/>
    </source>
</evidence>
<evidence type="ECO:0000256" key="4">
    <source>
        <dbReference type="ARBA" id="ARBA00023134"/>
    </source>
</evidence>
<dbReference type="CDD" id="cd01897">
    <property type="entry name" value="NOG"/>
    <property type="match status" value="1"/>
</dbReference>
<dbReference type="AlphaFoldDB" id="A0A5A8E5D7"/>
<dbReference type="EMBL" id="VLTO01000039">
    <property type="protein sequence ID" value="KAA0172992.1"/>
    <property type="molecule type" value="Genomic_DNA"/>
</dbReference>
<dbReference type="InterPro" id="IPR030389">
    <property type="entry name" value="G_FEOB_dom"/>
</dbReference>
<dbReference type="Proteomes" id="UP000324907">
    <property type="component" value="Unassembled WGS sequence"/>
</dbReference>